<name>A0ABV2GWQ4_9HYPH</name>
<protein>
    <submittedName>
        <fullName evidence="1">Uncharacterized protein</fullName>
    </submittedName>
</protein>
<gene>
    <name evidence="1" type="ORF">ABID19_005783</name>
</gene>
<reference evidence="1 2" key="1">
    <citation type="submission" date="2024-06" db="EMBL/GenBank/DDBJ databases">
        <title>Genomic Encyclopedia of Type Strains, Phase IV (KMG-IV): sequencing the most valuable type-strain genomes for metagenomic binning, comparative biology and taxonomic classification.</title>
        <authorList>
            <person name="Goeker M."/>
        </authorList>
    </citation>
    <scope>NUCLEOTIDE SEQUENCE [LARGE SCALE GENOMIC DNA]</scope>
    <source>
        <strain evidence="1 2">DSM 100022</strain>
    </source>
</reference>
<keyword evidence="2" id="KW-1185">Reference proteome</keyword>
<dbReference type="RefSeq" id="WP_263805018.1">
    <property type="nucleotide sequence ID" value="NZ_JBEPMC010000013.1"/>
</dbReference>
<evidence type="ECO:0000313" key="1">
    <source>
        <dbReference type="EMBL" id="MET3582721.1"/>
    </source>
</evidence>
<dbReference type="Proteomes" id="UP001549204">
    <property type="component" value="Unassembled WGS sequence"/>
</dbReference>
<organism evidence="1 2">
    <name type="scientific">Mesorhizobium robiniae</name>
    <dbReference type="NCBI Taxonomy" id="559315"/>
    <lineage>
        <taxon>Bacteria</taxon>
        <taxon>Pseudomonadati</taxon>
        <taxon>Pseudomonadota</taxon>
        <taxon>Alphaproteobacteria</taxon>
        <taxon>Hyphomicrobiales</taxon>
        <taxon>Phyllobacteriaceae</taxon>
        <taxon>Mesorhizobium</taxon>
    </lineage>
</organism>
<comment type="caution">
    <text evidence="1">The sequence shown here is derived from an EMBL/GenBank/DDBJ whole genome shotgun (WGS) entry which is preliminary data.</text>
</comment>
<accession>A0ABV2GWQ4</accession>
<dbReference type="EMBL" id="JBEPMC010000013">
    <property type="protein sequence ID" value="MET3582721.1"/>
    <property type="molecule type" value="Genomic_DNA"/>
</dbReference>
<sequence length="77" mass="8821">MNGYLKVVRNEPSYNAGRSRLPQLEEGTTRAPQETGISVRISARANNRDQWADYIHDRDQYGFETNGFAVARFERGD</sequence>
<proteinExistence type="predicted"/>
<evidence type="ECO:0000313" key="2">
    <source>
        <dbReference type="Proteomes" id="UP001549204"/>
    </source>
</evidence>